<dbReference type="PANTHER" id="PTHR31517:SF48">
    <property type="entry name" value="PEROXIDASE 16-RELATED"/>
    <property type="match status" value="1"/>
</dbReference>
<keyword evidence="5 6" id="KW-0408">Iron</keyword>
<dbReference type="InterPro" id="IPR000823">
    <property type="entry name" value="Peroxidase_pln"/>
</dbReference>
<keyword evidence="2" id="KW-0560">Oxidoreductase</keyword>
<dbReference type="SUPFAM" id="SSF48113">
    <property type="entry name" value="Heme-dependent peroxidases"/>
    <property type="match status" value="1"/>
</dbReference>
<comment type="catalytic activity">
    <reaction evidence="1">
        <text>2 a phenolic donor + H2O2 = 2 a phenolic radical donor + 2 H2O</text>
        <dbReference type="Rhea" id="RHEA:56136"/>
        <dbReference type="ChEBI" id="CHEBI:15377"/>
        <dbReference type="ChEBI" id="CHEBI:16240"/>
        <dbReference type="ChEBI" id="CHEBI:139520"/>
        <dbReference type="ChEBI" id="CHEBI:139521"/>
        <dbReference type="EC" id="1.11.1.7"/>
    </reaction>
</comment>
<evidence type="ECO:0000313" key="11">
    <source>
        <dbReference type="Proteomes" id="UP001605036"/>
    </source>
</evidence>
<keyword evidence="3" id="KW-0349">Heme</keyword>
<dbReference type="Proteomes" id="UP001605036">
    <property type="component" value="Unassembled WGS sequence"/>
</dbReference>
<gene>
    <name evidence="10" type="ORF">R1flu_001826</name>
</gene>
<comment type="cofactor">
    <cofactor evidence="6">
        <name>heme b</name>
        <dbReference type="ChEBI" id="CHEBI:60344"/>
    </cofactor>
    <text evidence="6">Binds 1 heme b (iron(II)-protoporphyrin IX) group per subunit.</text>
</comment>
<evidence type="ECO:0000259" key="9">
    <source>
        <dbReference type="PROSITE" id="PS50873"/>
    </source>
</evidence>
<comment type="cofactor">
    <cofactor evidence="6">
        <name>Ca(2+)</name>
        <dbReference type="ChEBI" id="CHEBI:29108"/>
    </cofactor>
    <text evidence="6">Binds 2 calcium ions per subunit.</text>
</comment>
<keyword evidence="4 6" id="KW-0479">Metal-binding</keyword>
<feature type="binding site" description="axial binding residue" evidence="6">
    <location>
        <position position="62"/>
    </location>
    <ligand>
        <name>heme b</name>
        <dbReference type="ChEBI" id="CHEBI:60344"/>
    </ligand>
    <ligandPart>
        <name>Fe</name>
        <dbReference type="ChEBI" id="CHEBI:18248"/>
    </ligandPart>
</feature>
<evidence type="ECO:0000256" key="5">
    <source>
        <dbReference type="ARBA" id="ARBA00023004"/>
    </source>
</evidence>
<comment type="similarity">
    <text evidence="8">Belongs to the peroxidase family.</text>
</comment>
<evidence type="ECO:0000313" key="10">
    <source>
        <dbReference type="EMBL" id="KAL2621621.1"/>
    </source>
</evidence>
<dbReference type="GO" id="GO:0046872">
    <property type="term" value="F:metal ion binding"/>
    <property type="evidence" value="ECO:0007669"/>
    <property type="project" value="UniProtKB-KW"/>
</dbReference>
<evidence type="ECO:0000256" key="4">
    <source>
        <dbReference type="ARBA" id="ARBA00022723"/>
    </source>
</evidence>
<evidence type="ECO:0000256" key="1">
    <source>
        <dbReference type="ARBA" id="ARBA00000189"/>
    </source>
</evidence>
<keyword evidence="6" id="KW-0106">Calcium</keyword>
<feature type="disulfide bond" evidence="7">
    <location>
        <begin position="69"/>
        <end position="102"/>
    </location>
</feature>
<dbReference type="InterPro" id="IPR002016">
    <property type="entry name" value="Haem_peroxidase"/>
</dbReference>
<feature type="binding site" evidence="6">
    <location>
        <position position="116"/>
    </location>
    <ligand>
        <name>Ca(2+)</name>
        <dbReference type="ChEBI" id="CHEBI:29108"/>
        <label>2</label>
    </ligand>
</feature>
<dbReference type="Pfam" id="PF00141">
    <property type="entry name" value="peroxidase"/>
    <property type="match status" value="1"/>
</dbReference>
<dbReference type="PROSITE" id="PS50873">
    <property type="entry name" value="PEROXIDASE_4"/>
    <property type="match status" value="1"/>
</dbReference>
<comment type="caution">
    <text evidence="10">The sequence shown here is derived from an EMBL/GenBank/DDBJ whole genome shotgun (WGS) entry which is preliminary data.</text>
</comment>
<evidence type="ECO:0000256" key="6">
    <source>
        <dbReference type="PIRSR" id="PIRSR600823-3"/>
    </source>
</evidence>
<keyword evidence="2" id="KW-0575">Peroxidase</keyword>
<proteinExistence type="inferred from homology"/>
<evidence type="ECO:0000256" key="2">
    <source>
        <dbReference type="ARBA" id="ARBA00022559"/>
    </source>
</evidence>
<keyword evidence="7" id="KW-1015">Disulfide bond</keyword>
<dbReference type="GO" id="GO:0140825">
    <property type="term" value="F:lactoperoxidase activity"/>
    <property type="evidence" value="ECO:0007669"/>
    <property type="project" value="UniProtKB-EC"/>
</dbReference>
<evidence type="ECO:0000256" key="7">
    <source>
        <dbReference type="PIRSR" id="PIRSR600823-5"/>
    </source>
</evidence>
<feature type="domain" description="Plant heme peroxidase family profile" evidence="9">
    <location>
        <begin position="9"/>
        <end position="180"/>
    </location>
</feature>
<accession>A0ABD1Y4E1</accession>
<dbReference type="Gene3D" id="1.10.420.10">
    <property type="entry name" value="Peroxidase, domain 2"/>
    <property type="match status" value="1"/>
</dbReference>
<dbReference type="PANTHER" id="PTHR31517">
    <property type="match status" value="1"/>
</dbReference>
<dbReference type="EMBL" id="JBHFFA010000006">
    <property type="protein sequence ID" value="KAL2621621.1"/>
    <property type="molecule type" value="Genomic_DNA"/>
</dbReference>
<name>A0ABD1Y4E1_9MARC</name>
<organism evidence="10 11">
    <name type="scientific">Riccia fluitans</name>
    <dbReference type="NCBI Taxonomy" id="41844"/>
    <lineage>
        <taxon>Eukaryota</taxon>
        <taxon>Viridiplantae</taxon>
        <taxon>Streptophyta</taxon>
        <taxon>Embryophyta</taxon>
        <taxon>Marchantiophyta</taxon>
        <taxon>Marchantiopsida</taxon>
        <taxon>Marchantiidae</taxon>
        <taxon>Marchantiales</taxon>
        <taxon>Ricciaceae</taxon>
        <taxon>Riccia</taxon>
    </lineage>
</organism>
<feature type="binding site" evidence="6">
    <location>
        <position position="63"/>
    </location>
    <ligand>
        <name>Ca(2+)</name>
        <dbReference type="ChEBI" id="CHEBI:29108"/>
        <label>2</label>
    </ligand>
</feature>
<dbReference type="InterPro" id="IPR010255">
    <property type="entry name" value="Haem_peroxidase_sf"/>
</dbReference>
<sequence>MGLYLLQARPSGTSPVTPSVTGNLSLTSLRRASLSPIWWFFEVIYTNHSHTSDTCQLTTRTHTIGLTYCSKIIPRIYNFPGSRTGADPYLNKTFVVAERRVCPNNRSVANKFLPLDSSKGGQTFDVSYFNNVLAHKAVLKSDDALISASSGRRKVLTLASSQSIFFSRFAAGMEKMSRVG</sequence>
<evidence type="ECO:0000256" key="8">
    <source>
        <dbReference type="RuleBase" id="RU004241"/>
    </source>
</evidence>
<feature type="binding site" evidence="6">
    <location>
        <position position="125"/>
    </location>
    <ligand>
        <name>Ca(2+)</name>
        <dbReference type="ChEBI" id="CHEBI:29108"/>
        <label>2</label>
    </ligand>
</feature>
<protein>
    <recommendedName>
        <fullName evidence="9">Plant heme peroxidase family profile domain-containing protein</fullName>
    </recommendedName>
</protein>
<evidence type="ECO:0000256" key="3">
    <source>
        <dbReference type="ARBA" id="ARBA00022617"/>
    </source>
</evidence>
<reference evidence="10 11" key="1">
    <citation type="submission" date="2024-09" db="EMBL/GenBank/DDBJ databases">
        <title>Chromosome-scale assembly of Riccia fluitans.</title>
        <authorList>
            <person name="Paukszto L."/>
            <person name="Sawicki J."/>
            <person name="Karawczyk K."/>
            <person name="Piernik-Szablinska J."/>
            <person name="Szczecinska M."/>
            <person name="Mazdziarz M."/>
        </authorList>
    </citation>
    <scope>NUCLEOTIDE SEQUENCE [LARGE SCALE GENOMIC DNA]</scope>
    <source>
        <strain evidence="10">Rf_01</strain>
        <tissue evidence="10">Aerial parts of the thallus</tissue>
    </source>
</reference>
<keyword evidence="11" id="KW-1185">Reference proteome</keyword>
<dbReference type="AlphaFoldDB" id="A0ABD1Y4E1"/>